<organism evidence="1 2">
    <name type="scientific">Paramicrobacterium chengjingii</name>
    <dbReference type="NCBI Taxonomy" id="2769067"/>
    <lineage>
        <taxon>Bacteria</taxon>
        <taxon>Bacillati</taxon>
        <taxon>Actinomycetota</taxon>
        <taxon>Actinomycetes</taxon>
        <taxon>Micrococcales</taxon>
        <taxon>Microbacteriaceae</taxon>
        <taxon>Paramicrobacterium</taxon>
    </lineage>
</organism>
<protein>
    <recommendedName>
        <fullName evidence="3">WXG100 family type VII secretion target</fullName>
    </recommendedName>
</protein>
<accession>A0ABX6YGD5</accession>
<dbReference type="Proteomes" id="UP000662814">
    <property type="component" value="Chromosome"/>
</dbReference>
<dbReference type="EMBL" id="CP061169">
    <property type="protein sequence ID" value="QPZ37853.1"/>
    <property type="molecule type" value="Genomic_DNA"/>
</dbReference>
<evidence type="ECO:0000313" key="2">
    <source>
        <dbReference type="Proteomes" id="UP000662814"/>
    </source>
</evidence>
<evidence type="ECO:0008006" key="3">
    <source>
        <dbReference type="Google" id="ProtNLM"/>
    </source>
</evidence>
<keyword evidence="2" id="KW-1185">Reference proteome</keyword>
<proteinExistence type="predicted"/>
<gene>
    <name evidence="1" type="ORF">HCR76_13700</name>
</gene>
<name>A0ABX6YGD5_9MICO</name>
<dbReference type="RefSeq" id="WP_166991557.1">
    <property type="nucleotide sequence ID" value="NZ_CP061169.1"/>
</dbReference>
<reference evidence="1 2" key="1">
    <citation type="submission" date="2020-12" db="EMBL/GenBank/DDBJ databases">
        <title>Microbacterium sp. HY060.</title>
        <authorList>
            <person name="Zhou J."/>
        </authorList>
    </citation>
    <scope>NUCLEOTIDE SEQUENCE [LARGE SCALE GENOMIC DNA]</scope>
    <source>
        <strain evidence="1 2">HY60</strain>
    </source>
</reference>
<evidence type="ECO:0000313" key="1">
    <source>
        <dbReference type="EMBL" id="QPZ37853.1"/>
    </source>
</evidence>
<sequence>MNPVTEAEAEQAIAELRAQHTALDSVRDTVAALAHSRIPLAMPASWSGASARAYELRLHDIDAQLTISESSLNGALNAVLHDIARVQADTASHMESGRMKETR</sequence>